<organism evidence="11">
    <name type="scientific">Noctiluca scintillans</name>
    <name type="common">Sea sparkle</name>
    <name type="synonym">Red tide dinoflagellate</name>
    <dbReference type="NCBI Taxonomy" id="2966"/>
    <lineage>
        <taxon>Eukaryota</taxon>
        <taxon>Sar</taxon>
        <taxon>Alveolata</taxon>
        <taxon>Dinophyceae</taxon>
        <taxon>Noctilucales</taxon>
        <taxon>Noctilucaceae</taxon>
        <taxon>Noctiluca</taxon>
    </lineage>
</organism>
<evidence type="ECO:0000256" key="2">
    <source>
        <dbReference type="ARBA" id="ARBA00022527"/>
    </source>
</evidence>
<dbReference type="InterPro" id="IPR050236">
    <property type="entry name" value="Ser_Thr_kinase_AGC"/>
</dbReference>
<dbReference type="EC" id="2.7.11.1" evidence="1"/>
<keyword evidence="6" id="KW-0067">ATP-binding</keyword>
<dbReference type="InterPro" id="IPR011009">
    <property type="entry name" value="Kinase-like_dom_sf"/>
</dbReference>
<dbReference type="Gene3D" id="1.10.510.10">
    <property type="entry name" value="Transferase(Phosphotransferase) domain 1"/>
    <property type="match status" value="1"/>
</dbReference>
<dbReference type="AlphaFoldDB" id="A0A7S1ABD6"/>
<sequence length="307" mass="35494">MQGGDLLRHLDELGYFDAWTTRFYMAELLLAIKVVHDAGYVHRDLKPENIVLSDTGHLKLLDFGLCANFASDRGVCVEDLENACGTVHYMAPECSGRIKGCGPPIDVWAVGTITYELLTGDILFKADTRENGQREVMRKIERHEKVVPQRINDAWQMQAMDEWAEAFLYSVLTDKRKRATVEECQRSHFFADIVFETLHLEEAPIQPEVTNPEDVSFPSSVRKELPKVSADAWKDVPSEWVDYEYDRRRYELNRPSFEVEEIFLPPKRSSVQRPVPREQSMRPPHTVEKNRRPNTRKPRERGLGGHR</sequence>
<evidence type="ECO:0000256" key="8">
    <source>
        <dbReference type="ARBA" id="ARBA00048679"/>
    </source>
</evidence>
<feature type="domain" description="Protein kinase" evidence="10">
    <location>
        <begin position="1"/>
        <end position="191"/>
    </location>
</feature>
<keyword evidence="3" id="KW-0808">Transferase</keyword>
<keyword evidence="2" id="KW-0723">Serine/threonine-protein kinase</keyword>
<name>A0A7S1ABD6_NOCSC</name>
<evidence type="ECO:0000256" key="9">
    <source>
        <dbReference type="SAM" id="MobiDB-lite"/>
    </source>
</evidence>
<dbReference type="GO" id="GO:0005524">
    <property type="term" value="F:ATP binding"/>
    <property type="evidence" value="ECO:0007669"/>
    <property type="project" value="UniProtKB-KW"/>
</dbReference>
<evidence type="ECO:0000256" key="3">
    <source>
        <dbReference type="ARBA" id="ARBA00022679"/>
    </source>
</evidence>
<dbReference type="GO" id="GO:0004674">
    <property type="term" value="F:protein serine/threonine kinase activity"/>
    <property type="evidence" value="ECO:0007669"/>
    <property type="project" value="UniProtKB-KW"/>
</dbReference>
<protein>
    <recommendedName>
        <fullName evidence="1">non-specific serine/threonine protein kinase</fullName>
        <ecNumber evidence="1">2.7.11.1</ecNumber>
    </recommendedName>
</protein>
<dbReference type="PROSITE" id="PS50011">
    <property type="entry name" value="PROTEIN_KINASE_DOM"/>
    <property type="match status" value="1"/>
</dbReference>
<dbReference type="Pfam" id="PF00069">
    <property type="entry name" value="Pkinase"/>
    <property type="match status" value="1"/>
</dbReference>
<evidence type="ECO:0000256" key="6">
    <source>
        <dbReference type="ARBA" id="ARBA00022840"/>
    </source>
</evidence>
<proteinExistence type="predicted"/>
<evidence type="ECO:0000256" key="1">
    <source>
        <dbReference type="ARBA" id="ARBA00012513"/>
    </source>
</evidence>
<dbReference type="Gene3D" id="3.30.200.20">
    <property type="entry name" value="Phosphorylase Kinase, domain 1"/>
    <property type="match status" value="1"/>
</dbReference>
<feature type="compositionally biased region" description="Basic and acidic residues" evidence="9">
    <location>
        <begin position="275"/>
        <end position="291"/>
    </location>
</feature>
<evidence type="ECO:0000259" key="10">
    <source>
        <dbReference type="PROSITE" id="PS50011"/>
    </source>
</evidence>
<dbReference type="SMART" id="SM00220">
    <property type="entry name" value="S_TKc"/>
    <property type="match status" value="1"/>
</dbReference>
<dbReference type="InterPro" id="IPR008271">
    <property type="entry name" value="Ser/Thr_kinase_AS"/>
</dbReference>
<evidence type="ECO:0000313" key="11">
    <source>
        <dbReference type="EMBL" id="CAD8848621.1"/>
    </source>
</evidence>
<accession>A0A7S1ABD6</accession>
<evidence type="ECO:0000256" key="7">
    <source>
        <dbReference type="ARBA" id="ARBA00047899"/>
    </source>
</evidence>
<gene>
    <name evidence="11" type="ORF">NSCI0253_LOCUS22971</name>
</gene>
<reference evidence="11" key="1">
    <citation type="submission" date="2021-01" db="EMBL/GenBank/DDBJ databases">
        <authorList>
            <person name="Corre E."/>
            <person name="Pelletier E."/>
            <person name="Niang G."/>
            <person name="Scheremetjew M."/>
            <person name="Finn R."/>
            <person name="Kale V."/>
            <person name="Holt S."/>
            <person name="Cochrane G."/>
            <person name="Meng A."/>
            <person name="Brown T."/>
            <person name="Cohen L."/>
        </authorList>
    </citation>
    <scope>NUCLEOTIDE SEQUENCE</scope>
</reference>
<dbReference type="SUPFAM" id="SSF56112">
    <property type="entry name" value="Protein kinase-like (PK-like)"/>
    <property type="match status" value="1"/>
</dbReference>
<keyword evidence="5" id="KW-0418">Kinase</keyword>
<dbReference type="InterPro" id="IPR000719">
    <property type="entry name" value="Prot_kinase_dom"/>
</dbReference>
<feature type="region of interest" description="Disordered" evidence="9">
    <location>
        <begin position="268"/>
        <end position="307"/>
    </location>
</feature>
<comment type="catalytic activity">
    <reaction evidence="8">
        <text>L-seryl-[protein] + ATP = O-phospho-L-seryl-[protein] + ADP + H(+)</text>
        <dbReference type="Rhea" id="RHEA:17989"/>
        <dbReference type="Rhea" id="RHEA-COMP:9863"/>
        <dbReference type="Rhea" id="RHEA-COMP:11604"/>
        <dbReference type="ChEBI" id="CHEBI:15378"/>
        <dbReference type="ChEBI" id="CHEBI:29999"/>
        <dbReference type="ChEBI" id="CHEBI:30616"/>
        <dbReference type="ChEBI" id="CHEBI:83421"/>
        <dbReference type="ChEBI" id="CHEBI:456216"/>
        <dbReference type="EC" id="2.7.11.1"/>
    </reaction>
</comment>
<comment type="catalytic activity">
    <reaction evidence="7">
        <text>L-threonyl-[protein] + ATP = O-phospho-L-threonyl-[protein] + ADP + H(+)</text>
        <dbReference type="Rhea" id="RHEA:46608"/>
        <dbReference type="Rhea" id="RHEA-COMP:11060"/>
        <dbReference type="Rhea" id="RHEA-COMP:11605"/>
        <dbReference type="ChEBI" id="CHEBI:15378"/>
        <dbReference type="ChEBI" id="CHEBI:30013"/>
        <dbReference type="ChEBI" id="CHEBI:30616"/>
        <dbReference type="ChEBI" id="CHEBI:61977"/>
        <dbReference type="ChEBI" id="CHEBI:456216"/>
        <dbReference type="EC" id="2.7.11.1"/>
    </reaction>
</comment>
<dbReference type="EMBL" id="HBFQ01032657">
    <property type="protein sequence ID" value="CAD8848621.1"/>
    <property type="molecule type" value="Transcribed_RNA"/>
</dbReference>
<dbReference type="PROSITE" id="PS00108">
    <property type="entry name" value="PROTEIN_KINASE_ST"/>
    <property type="match status" value="1"/>
</dbReference>
<dbReference type="PANTHER" id="PTHR24356:SF1">
    <property type="entry name" value="SERINE_THREONINE-PROTEIN KINASE GREATWALL"/>
    <property type="match status" value="1"/>
</dbReference>
<evidence type="ECO:0000256" key="4">
    <source>
        <dbReference type="ARBA" id="ARBA00022741"/>
    </source>
</evidence>
<keyword evidence="4" id="KW-0547">Nucleotide-binding</keyword>
<dbReference type="PANTHER" id="PTHR24356">
    <property type="entry name" value="SERINE/THREONINE-PROTEIN KINASE"/>
    <property type="match status" value="1"/>
</dbReference>
<evidence type="ECO:0000256" key="5">
    <source>
        <dbReference type="ARBA" id="ARBA00022777"/>
    </source>
</evidence>